<protein>
    <submittedName>
        <fullName evidence="1">Uncharacterized protein</fullName>
    </submittedName>
</protein>
<evidence type="ECO:0000313" key="1">
    <source>
        <dbReference type="EMBL" id="CAB4222116.1"/>
    </source>
</evidence>
<name>A0A6J5T4F7_9CAUD</name>
<gene>
    <name evidence="1" type="ORF">UFOVP1655_39</name>
</gene>
<accession>A0A6J5T4F7</accession>
<reference evidence="1" key="1">
    <citation type="submission" date="2020-05" db="EMBL/GenBank/DDBJ databases">
        <authorList>
            <person name="Chiriac C."/>
            <person name="Salcher M."/>
            <person name="Ghai R."/>
            <person name="Kavagutti S V."/>
        </authorList>
    </citation>
    <scope>NUCLEOTIDE SEQUENCE</scope>
</reference>
<dbReference type="EMBL" id="LR797523">
    <property type="protein sequence ID" value="CAB4222116.1"/>
    <property type="molecule type" value="Genomic_DNA"/>
</dbReference>
<sequence>MIELYLDEIQETKRSKRRQETDNFIKKQQRIAKCHNVPEHEYESHRYAKTKAMNCGDPDCVMCMNPRKSFKQKTLKEKSFELTESEWF</sequence>
<proteinExistence type="predicted"/>
<organism evidence="1">
    <name type="scientific">uncultured Caudovirales phage</name>
    <dbReference type="NCBI Taxonomy" id="2100421"/>
    <lineage>
        <taxon>Viruses</taxon>
        <taxon>Duplodnaviria</taxon>
        <taxon>Heunggongvirae</taxon>
        <taxon>Uroviricota</taxon>
        <taxon>Caudoviricetes</taxon>
        <taxon>Peduoviridae</taxon>
        <taxon>Maltschvirus</taxon>
        <taxon>Maltschvirus maltsch</taxon>
    </lineage>
</organism>